<gene>
    <name evidence="19" type="ORF">B5766_07905</name>
</gene>
<dbReference type="InterPro" id="IPR014016">
    <property type="entry name" value="UvrD-like_ATP-bd"/>
</dbReference>
<dbReference type="GO" id="GO:0000725">
    <property type="term" value="P:recombinational repair"/>
    <property type="evidence" value="ECO:0007669"/>
    <property type="project" value="TreeGrafter"/>
</dbReference>
<dbReference type="InterPro" id="IPR013986">
    <property type="entry name" value="DExx_box_DNA_helicase_dom_sf"/>
</dbReference>
<dbReference type="PANTHER" id="PTHR11070:SF59">
    <property type="entry name" value="DNA 3'-5' HELICASE"/>
    <property type="match status" value="1"/>
</dbReference>
<evidence type="ECO:0000256" key="4">
    <source>
        <dbReference type="ARBA" id="ARBA00022763"/>
    </source>
</evidence>
<dbReference type="AlphaFoldDB" id="A0A2A6FQ88"/>
<dbReference type="SUPFAM" id="SSF52540">
    <property type="entry name" value="P-loop containing nucleoside triphosphate hydrolases"/>
    <property type="match status" value="1"/>
</dbReference>
<keyword evidence="9" id="KW-0238">DNA-binding</keyword>
<evidence type="ECO:0000256" key="13">
    <source>
        <dbReference type="ARBA" id="ARBA00034808"/>
    </source>
</evidence>
<keyword evidence="4" id="KW-0227">DNA damage</keyword>
<dbReference type="GO" id="GO:0004527">
    <property type="term" value="F:exonuclease activity"/>
    <property type="evidence" value="ECO:0007669"/>
    <property type="project" value="UniProtKB-KW"/>
</dbReference>
<dbReference type="GO" id="GO:0005524">
    <property type="term" value="F:ATP binding"/>
    <property type="evidence" value="ECO:0007669"/>
    <property type="project" value="UniProtKB-UniRule"/>
</dbReference>
<evidence type="ECO:0000256" key="10">
    <source>
        <dbReference type="ARBA" id="ARBA00023204"/>
    </source>
</evidence>
<dbReference type="Gene3D" id="1.10.486.10">
    <property type="entry name" value="PCRA, domain 4"/>
    <property type="match status" value="1"/>
</dbReference>
<dbReference type="PROSITE" id="PS51217">
    <property type="entry name" value="UVRD_HELICASE_CTER"/>
    <property type="match status" value="1"/>
</dbReference>
<evidence type="ECO:0000313" key="20">
    <source>
        <dbReference type="Proteomes" id="UP000219994"/>
    </source>
</evidence>
<protein>
    <recommendedName>
        <fullName evidence="13">DNA 3'-5' helicase</fullName>
        <ecNumber evidence="13">5.6.2.4</ecNumber>
    </recommendedName>
</protein>
<dbReference type="InterPro" id="IPR000212">
    <property type="entry name" value="DNA_helicase_UvrD/REP"/>
</dbReference>
<dbReference type="InterPro" id="IPR038726">
    <property type="entry name" value="PDDEXK_AddAB-type"/>
</dbReference>
<dbReference type="Gene3D" id="3.40.50.300">
    <property type="entry name" value="P-loop containing nucleotide triphosphate hydrolases"/>
    <property type="match status" value="2"/>
</dbReference>
<dbReference type="GO" id="GO:0033202">
    <property type="term" value="C:DNA helicase complex"/>
    <property type="evidence" value="ECO:0007669"/>
    <property type="project" value="TreeGrafter"/>
</dbReference>
<dbReference type="GO" id="GO:0003677">
    <property type="term" value="F:DNA binding"/>
    <property type="evidence" value="ECO:0007669"/>
    <property type="project" value="UniProtKB-KW"/>
</dbReference>
<dbReference type="Gene3D" id="3.90.320.10">
    <property type="match status" value="1"/>
</dbReference>
<feature type="domain" description="UvrD-like helicase ATP-binding" evidence="17">
    <location>
        <begin position="45"/>
        <end position="345"/>
    </location>
</feature>
<dbReference type="InterPro" id="IPR027417">
    <property type="entry name" value="P-loop_NTPase"/>
</dbReference>
<dbReference type="GO" id="GO:0005829">
    <property type="term" value="C:cytosol"/>
    <property type="evidence" value="ECO:0007669"/>
    <property type="project" value="TreeGrafter"/>
</dbReference>
<dbReference type="PANTHER" id="PTHR11070">
    <property type="entry name" value="UVRD / RECB / PCRA DNA HELICASE FAMILY MEMBER"/>
    <property type="match status" value="1"/>
</dbReference>
<organism evidence="19 20">
    <name type="scientific">Candidatus Lumbricidiphila eiseniae</name>
    <dbReference type="NCBI Taxonomy" id="1969409"/>
    <lineage>
        <taxon>Bacteria</taxon>
        <taxon>Bacillati</taxon>
        <taxon>Actinomycetota</taxon>
        <taxon>Actinomycetes</taxon>
        <taxon>Micrococcales</taxon>
        <taxon>Microbacteriaceae</taxon>
        <taxon>Candidatus Lumbricidiphila</taxon>
    </lineage>
</organism>
<evidence type="ECO:0000256" key="15">
    <source>
        <dbReference type="PROSITE-ProRule" id="PRU00560"/>
    </source>
</evidence>
<evidence type="ECO:0000256" key="6">
    <source>
        <dbReference type="ARBA" id="ARBA00022806"/>
    </source>
</evidence>
<comment type="catalytic activity">
    <reaction evidence="12">
        <text>Couples ATP hydrolysis with the unwinding of duplex DNA by translocating in the 3'-5' direction.</text>
        <dbReference type="EC" id="5.6.2.4"/>
    </reaction>
</comment>
<keyword evidence="3 15" id="KW-0547">Nucleotide-binding</keyword>
<evidence type="ECO:0000259" key="18">
    <source>
        <dbReference type="PROSITE" id="PS51217"/>
    </source>
</evidence>
<feature type="binding site" evidence="15">
    <location>
        <begin position="66"/>
        <end position="73"/>
    </location>
    <ligand>
        <name>ATP</name>
        <dbReference type="ChEBI" id="CHEBI:30616"/>
    </ligand>
</feature>
<evidence type="ECO:0000256" key="16">
    <source>
        <dbReference type="SAM" id="MobiDB-lite"/>
    </source>
</evidence>
<keyword evidence="6 15" id="KW-0347">Helicase</keyword>
<dbReference type="EC" id="5.6.2.4" evidence="13"/>
<evidence type="ECO:0000256" key="5">
    <source>
        <dbReference type="ARBA" id="ARBA00022801"/>
    </source>
</evidence>
<dbReference type="InterPro" id="IPR011604">
    <property type="entry name" value="PDDEXK-like_dom_sf"/>
</dbReference>
<evidence type="ECO:0000259" key="17">
    <source>
        <dbReference type="PROSITE" id="PS51198"/>
    </source>
</evidence>
<evidence type="ECO:0000256" key="1">
    <source>
        <dbReference type="ARBA" id="ARBA00009922"/>
    </source>
</evidence>
<comment type="caution">
    <text evidence="19">The sequence shown here is derived from an EMBL/GenBank/DDBJ whole genome shotgun (WGS) entry which is preliminary data.</text>
</comment>
<name>A0A2A6FQ88_9MICO</name>
<accession>A0A2A6FQ88</accession>
<evidence type="ECO:0000313" key="19">
    <source>
        <dbReference type="EMBL" id="PDQ35042.1"/>
    </source>
</evidence>
<sequence>MSIITTDHTATGHGIGALSRGAGEREDGCVVEQMVEVMSPEVTSEVDAGLVQVLALAPGEHAAVFGVPGSGKTRAIVELVADRVHRRGYSSDEILVLSASRVAASELRDRIELRLGVPGRGSRARSAVSVAFDIVKTFTGQKITLLTGAEQDQLIAELVDSGIRDGFGPQWPDELGPAVRVLSGFRGELRDLLMRVTEQGMDAEELAQLGEWAQRPEWVAAAAFLTEYENIKADVRPTQYDSVELVMFAADIVRRSGGDPTAEAALGSLAGLRLLVVDDAQEATESTAALLGAFAQRGCSVVAFGDPDIASNGFRGGRPDLLGSLPQVLDRTVRRIELPTVWRGRPELRAVVSETTSLIGAALGGTHRVVQFRGDAESQGVENGSVTPEPTVHPDTSSTESEVPSGGSTTVESVTPSFADRLPPLLGIEAPSRQVECQQIATLLREHRLRNGVPWSSMVVLVRSGREIPALVRRLNAGDVPATTGRPHGALRESPAAAALLAVTSLALCNEVATVDQIETVLLGPYGGLDGMSLRRLRLALRHEELAAGGTRTADELLVEAFAAPGGCETLRSSAGRRAAKLAVLITGARRLATEGGSIDEILWHLWHGSALATHWEQHTAHNGMLAEESHRALDATVALFAVAQRFVEREPDAPPTRFLETVMGNDLPEDSLAPTRRTESVLVATPAAVLGREFDIVVIAGLQEGVWPNLRPRGQLLHAPMLPLVRSAARAGEPCPHLPEYSEERALVRTDELRLFALAVSRARRQLVLTCTANEEEQPSPLMSIVAARRAATPRWPLHLRELVAALRREAVAGAGASASVASEALARLAVAGIPGAHPADWYGLAAPSTTAPLADLDDPNVLVSVSPSQIARVEESSLAWFVTYIAAPASGLPAAMGTIVHAAVEEIAARTDGAPFDVALLSAVDRRWQELRLESGWASERDRARIRQLAASAAAYLTACVDEGRQLLVSEHRFTAVIDRACLTGTIDRVEISADGSLQIVDLKTSSTKSSVAETARHAQLAAYQLAVRESADLADRRIGGAKLVFLETTTARPDAKEPGFTVRAQQPLTPEAEAEFRARLGAVVRAVSGTTFTTPVERDIHSPLGSWEFWIHTLPAVSAAEQPCILDEEG</sequence>
<evidence type="ECO:0000256" key="8">
    <source>
        <dbReference type="ARBA" id="ARBA00022840"/>
    </source>
</evidence>
<evidence type="ECO:0000256" key="11">
    <source>
        <dbReference type="ARBA" id="ARBA00023235"/>
    </source>
</evidence>
<reference evidence="20" key="1">
    <citation type="submission" date="2017-03" db="EMBL/GenBank/DDBJ databases">
        <authorList>
            <person name="Lund M.B."/>
        </authorList>
    </citation>
    <scope>NUCLEOTIDE SEQUENCE [LARGE SCALE GENOMIC DNA]</scope>
</reference>
<evidence type="ECO:0000256" key="3">
    <source>
        <dbReference type="ARBA" id="ARBA00022741"/>
    </source>
</evidence>
<keyword evidence="2" id="KW-0540">Nuclease</keyword>
<dbReference type="GO" id="GO:0043138">
    <property type="term" value="F:3'-5' DNA helicase activity"/>
    <property type="evidence" value="ECO:0007669"/>
    <property type="project" value="UniProtKB-EC"/>
</dbReference>
<keyword evidence="7" id="KW-0269">Exonuclease</keyword>
<dbReference type="Proteomes" id="UP000219994">
    <property type="component" value="Unassembled WGS sequence"/>
</dbReference>
<dbReference type="Gene3D" id="1.10.10.160">
    <property type="match status" value="1"/>
</dbReference>
<dbReference type="Pfam" id="PF00580">
    <property type="entry name" value="UvrD-helicase"/>
    <property type="match status" value="1"/>
</dbReference>
<dbReference type="Pfam" id="PF12705">
    <property type="entry name" value="PDDEXK_1"/>
    <property type="match status" value="1"/>
</dbReference>
<keyword evidence="5 15" id="KW-0378">Hydrolase</keyword>
<comment type="similarity">
    <text evidence="1">Belongs to the helicase family. UvrD subfamily.</text>
</comment>
<evidence type="ECO:0000256" key="2">
    <source>
        <dbReference type="ARBA" id="ARBA00022722"/>
    </source>
</evidence>
<feature type="domain" description="UvrD-like helicase C-terminal" evidence="18">
    <location>
        <begin position="394"/>
        <end position="692"/>
    </location>
</feature>
<comment type="catalytic activity">
    <reaction evidence="14">
        <text>ATP + H2O = ADP + phosphate + H(+)</text>
        <dbReference type="Rhea" id="RHEA:13065"/>
        <dbReference type="ChEBI" id="CHEBI:15377"/>
        <dbReference type="ChEBI" id="CHEBI:15378"/>
        <dbReference type="ChEBI" id="CHEBI:30616"/>
        <dbReference type="ChEBI" id="CHEBI:43474"/>
        <dbReference type="ChEBI" id="CHEBI:456216"/>
        <dbReference type="EC" id="5.6.2.4"/>
    </reaction>
</comment>
<proteinExistence type="inferred from homology"/>
<evidence type="ECO:0000256" key="7">
    <source>
        <dbReference type="ARBA" id="ARBA00022839"/>
    </source>
</evidence>
<dbReference type="EMBL" id="NAEP01000041">
    <property type="protein sequence ID" value="PDQ35042.1"/>
    <property type="molecule type" value="Genomic_DNA"/>
</dbReference>
<dbReference type="PROSITE" id="PS51198">
    <property type="entry name" value="UVRD_HELICASE_ATP_BIND"/>
    <property type="match status" value="1"/>
</dbReference>
<feature type="region of interest" description="Disordered" evidence="16">
    <location>
        <begin position="377"/>
        <end position="415"/>
    </location>
</feature>
<evidence type="ECO:0000256" key="9">
    <source>
        <dbReference type="ARBA" id="ARBA00023125"/>
    </source>
</evidence>
<keyword evidence="10" id="KW-0234">DNA repair</keyword>
<evidence type="ECO:0000256" key="12">
    <source>
        <dbReference type="ARBA" id="ARBA00034617"/>
    </source>
</evidence>
<feature type="compositionally biased region" description="Polar residues" evidence="16">
    <location>
        <begin position="380"/>
        <end position="415"/>
    </location>
</feature>
<keyword evidence="8 15" id="KW-0067">ATP-binding</keyword>
<keyword evidence="11" id="KW-0413">Isomerase</keyword>
<evidence type="ECO:0000256" key="14">
    <source>
        <dbReference type="ARBA" id="ARBA00048988"/>
    </source>
</evidence>
<dbReference type="InterPro" id="IPR014017">
    <property type="entry name" value="DNA_helicase_UvrD-like_C"/>
</dbReference>